<proteinExistence type="inferred from homology"/>
<dbReference type="Proteomes" id="UP000294963">
    <property type="component" value="Unassembled WGS sequence"/>
</dbReference>
<dbReference type="Pfam" id="PF01425">
    <property type="entry name" value="Amidase"/>
    <property type="match status" value="1"/>
</dbReference>
<dbReference type="PROSITE" id="PS00571">
    <property type="entry name" value="AMIDASES"/>
    <property type="match status" value="1"/>
</dbReference>
<accession>A0A4R1XM35</accession>
<dbReference type="PANTHER" id="PTHR11895">
    <property type="entry name" value="TRANSAMIDASE"/>
    <property type="match status" value="1"/>
</dbReference>
<dbReference type="InterPro" id="IPR000120">
    <property type="entry name" value="Amidase"/>
</dbReference>
<evidence type="ECO:0000313" key="4">
    <source>
        <dbReference type="Proteomes" id="UP000294963"/>
    </source>
</evidence>
<dbReference type="OrthoDB" id="9811471at2"/>
<organism evidence="3 4">
    <name type="scientific">Acinetobacter calcoaceticus</name>
    <dbReference type="NCBI Taxonomy" id="471"/>
    <lineage>
        <taxon>Bacteria</taxon>
        <taxon>Pseudomonadati</taxon>
        <taxon>Pseudomonadota</taxon>
        <taxon>Gammaproteobacteria</taxon>
        <taxon>Moraxellales</taxon>
        <taxon>Moraxellaceae</taxon>
        <taxon>Acinetobacter</taxon>
        <taxon>Acinetobacter calcoaceticus/baumannii complex</taxon>
    </lineage>
</organism>
<protein>
    <submittedName>
        <fullName evidence="3">Amidase</fullName>
    </submittedName>
</protein>
<dbReference type="GO" id="GO:0003824">
    <property type="term" value="F:catalytic activity"/>
    <property type="evidence" value="ECO:0007669"/>
    <property type="project" value="InterPro"/>
</dbReference>
<dbReference type="InterPro" id="IPR020556">
    <property type="entry name" value="Amidase_CS"/>
</dbReference>
<reference evidence="3 4" key="1">
    <citation type="submission" date="2019-03" db="EMBL/GenBank/DDBJ databases">
        <title>Genomic analyses of the natural microbiome of Caenorhabditis elegans.</title>
        <authorList>
            <person name="Samuel B."/>
        </authorList>
    </citation>
    <scope>NUCLEOTIDE SEQUENCE [LARGE SCALE GENOMIC DNA]</scope>
    <source>
        <strain evidence="3 4">JUb89</strain>
    </source>
</reference>
<evidence type="ECO:0000259" key="2">
    <source>
        <dbReference type="Pfam" id="PF01425"/>
    </source>
</evidence>
<keyword evidence="4" id="KW-1185">Reference proteome</keyword>
<dbReference type="PANTHER" id="PTHR11895:SF7">
    <property type="entry name" value="GLUTAMYL-TRNA(GLN) AMIDOTRANSFERASE SUBUNIT A, MITOCHONDRIAL"/>
    <property type="match status" value="1"/>
</dbReference>
<comment type="similarity">
    <text evidence="1">Belongs to the amidase family.</text>
</comment>
<dbReference type="AlphaFoldDB" id="A0A4R1XM35"/>
<comment type="caution">
    <text evidence="3">The sequence shown here is derived from an EMBL/GenBank/DDBJ whole genome shotgun (WGS) entry which is preliminary data.</text>
</comment>
<gene>
    <name evidence="3" type="ORF">EC844_11738</name>
</gene>
<feature type="domain" description="Amidase" evidence="2">
    <location>
        <begin position="27"/>
        <end position="475"/>
    </location>
</feature>
<dbReference type="Gene3D" id="3.90.1300.10">
    <property type="entry name" value="Amidase signature (AS) domain"/>
    <property type="match status" value="1"/>
</dbReference>
<evidence type="ECO:0000256" key="1">
    <source>
        <dbReference type="ARBA" id="ARBA00009199"/>
    </source>
</evidence>
<dbReference type="InterPro" id="IPR036928">
    <property type="entry name" value="AS_sf"/>
</dbReference>
<dbReference type="SUPFAM" id="SSF75304">
    <property type="entry name" value="Amidase signature (AS) enzymes"/>
    <property type="match status" value="1"/>
</dbReference>
<name>A0A4R1XM35_ACICA</name>
<dbReference type="EMBL" id="SLVJ01000017">
    <property type="protein sequence ID" value="TCM64479.1"/>
    <property type="molecule type" value="Genomic_DNA"/>
</dbReference>
<sequence length="496" mass="54297">MNYSEYSQYDGIGLSNLVQKKHIQAHELLEIAIRRSEEVNPQLNAIVISMHDQALSRAKQQHPGQFSGVPFLLKDLHQEYAGVATSYGSNSLKRNAYIATQHAEIVNRWEKTGLSIFGLTNSPEFGIKGITEPAAWGSCHNPWNLSHNSGGSSGGSAAAVAAGIVPFAGASDGGGSIRIPASYCGLFGLKPSRGRTPWGPNISEAMHGAAMQHVLTKSVRDSAAMLDATHGADTHALFKIQAPQGRYLDQIQHTVKPLKIAFCTQSPIGTKVSKDAINAIQHTAKLLESLGHTVVEAAPAIDGMALAKDFIRTWFSQCAYTVQQFKLQFGAKNQDFELDTLAIAALGARTSALDYIHNLNHWGQYTSQMNQFFNQYDLYLLPATASVAPKNGQVKTPRWQVPIIKGLLKIDQAHRLAQGHLIEQLIKTNLEWVPFTQLANITGLPAMSVPLYWNKAHMPLGSQFIAPFGREDLLLQLAAQLETAQPWMPQYRHIAV</sequence>
<dbReference type="InterPro" id="IPR023631">
    <property type="entry name" value="Amidase_dom"/>
</dbReference>
<evidence type="ECO:0000313" key="3">
    <source>
        <dbReference type="EMBL" id="TCM64479.1"/>
    </source>
</evidence>